<gene>
    <name evidence="2" type="ORF">GRJ2_002450600</name>
</gene>
<keyword evidence="3" id="KW-1185">Reference proteome</keyword>
<organism evidence="2 3">
    <name type="scientific">Grus japonensis</name>
    <name type="common">Japanese crane</name>
    <name type="synonym">Red-crowned crane</name>
    <dbReference type="NCBI Taxonomy" id="30415"/>
    <lineage>
        <taxon>Eukaryota</taxon>
        <taxon>Metazoa</taxon>
        <taxon>Chordata</taxon>
        <taxon>Craniata</taxon>
        <taxon>Vertebrata</taxon>
        <taxon>Euteleostomi</taxon>
        <taxon>Archelosauria</taxon>
        <taxon>Archosauria</taxon>
        <taxon>Dinosauria</taxon>
        <taxon>Saurischia</taxon>
        <taxon>Theropoda</taxon>
        <taxon>Coelurosauria</taxon>
        <taxon>Aves</taxon>
        <taxon>Neognathae</taxon>
        <taxon>Neoaves</taxon>
        <taxon>Gruiformes</taxon>
        <taxon>Gruidae</taxon>
        <taxon>Grus</taxon>
    </lineage>
</organism>
<evidence type="ECO:0000256" key="1">
    <source>
        <dbReference type="SAM" id="MobiDB-lite"/>
    </source>
</evidence>
<proteinExistence type="predicted"/>
<sequence>MQASPLLPQLPGREPGLDREPRGTVPGAEAEHQADVAQDACQTEVAPRLQKYKGHSGKSGPMSNHRQQTQEAENDLDPPALILTSTTSGAFQRRAEHKGPNAS</sequence>
<protein>
    <submittedName>
        <fullName evidence="2">Uncharacterized protein</fullName>
    </submittedName>
</protein>
<name>A0ABC9XS49_GRUJA</name>
<dbReference type="Proteomes" id="UP001623348">
    <property type="component" value="Unassembled WGS sequence"/>
</dbReference>
<dbReference type="AlphaFoldDB" id="A0ABC9XS49"/>
<evidence type="ECO:0000313" key="3">
    <source>
        <dbReference type="Proteomes" id="UP001623348"/>
    </source>
</evidence>
<feature type="compositionally biased region" description="Polar residues" evidence="1">
    <location>
        <begin position="61"/>
        <end position="71"/>
    </location>
</feature>
<feature type="region of interest" description="Disordered" evidence="1">
    <location>
        <begin position="1"/>
        <end position="103"/>
    </location>
</feature>
<comment type="caution">
    <text evidence="2">The sequence shown here is derived from an EMBL/GenBank/DDBJ whole genome shotgun (WGS) entry which is preliminary data.</text>
</comment>
<dbReference type="EMBL" id="BAAFJT010000024">
    <property type="protein sequence ID" value="GAB0199852.1"/>
    <property type="molecule type" value="Genomic_DNA"/>
</dbReference>
<accession>A0ABC9XS49</accession>
<evidence type="ECO:0000313" key="2">
    <source>
        <dbReference type="EMBL" id="GAB0199852.1"/>
    </source>
</evidence>
<reference evidence="2 3" key="1">
    <citation type="submission" date="2024-06" db="EMBL/GenBank/DDBJ databases">
        <title>The draft genome of Grus japonensis, version 3.</title>
        <authorList>
            <person name="Nabeshima K."/>
            <person name="Suzuki S."/>
            <person name="Onuma M."/>
        </authorList>
    </citation>
    <scope>NUCLEOTIDE SEQUENCE [LARGE SCALE GENOMIC DNA]</scope>
    <source>
        <strain evidence="2 3">451A</strain>
    </source>
</reference>
<feature type="compositionally biased region" description="Basic and acidic residues" evidence="1">
    <location>
        <begin position="93"/>
        <end position="103"/>
    </location>
</feature>